<reference evidence="3" key="1">
    <citation type="submission" date="2021-03" db="EMBL/GenBank/DDBJ databases">
        <authorList>
            <person name="Tagirdzhanova G."/>
        </authorList>
    </citation>
    <scope>NUCLEOTIDE SEQUENCE</scope>
</reference>
<proteinExistence type="predicted"/>
<protein>
    <submittedName>
        <fullName evidence="3">Uncharacterized protein</fullName>
    </submittedName>
</protein>
<evidence type="ECO:0000313" key="4">
    <source>
        <dbReference type="Proteomes" id="UP000664534"/>
    </source>
</evidence>
<name>A0A8H3IR67_9LECA</name>
<keyword evidence="4" id="KW-1185">Reference proteome</keyword>
<dbReference type="OrthoDB" id="5431253at2759"/>
<dbReference type="Proteomes" id="UP000664534">
    <property type="component" value="Unassembled WGS sequence"/>
</dbReference>
<evidence type="ECO:0000256" key="2">
    <source>
        <dbReference type="SAM" id="MobiDB-lite"/>
    </source>
</evidence>
<dbReference type="EMBL" id="CAJPDT010000036">
    <property type="protein sequence ID" value="CAF9924380.1"/>
    <property type="molecule type" value="Genomic_DNA"/>
</dbReference>
<keyword evidence="1" id="KW-0175">Coiled coil</keyword>
<sequence>MASDNFLSTKSDPSRRAQNPLYRCLTDAASQRTQYLIAYQAVTLLPFDDSGVPNEPYPGTIAIYLAEGADAQQNIEVHSQDIYIYFGSRFSFPGKTLSLIASRIFGVPVDKNPLAREIIFDCSGVPGATNNDIIKDDPGGNGEDCAITYHSVEKIVHQSPPRGPRWFEQTGGGNWTIEGTQTSGYPGGQGGNGNDGKDGGSIRIVGQLICSGKAKGYLKLDIRGGQPSEGQHGGTGGQAGTLTYLNIDDYNKDREAANKQGAWKPHIDNQPVFGYLPPERPPHQGAGGHGGDAGNFGAPGTVYMQYANIDSDQDFPLFWDPRFEDRSVKGGSGGTGDPLGADGSRALEPVMFTQITPTDRGVLLDPIHLMMVIQRLTFEYTMLFSSRRYLPSGTITTQEEAFGTSLTWVADALAICQVSLKKDGDKVNKTRKALVSQASLAYKELQKRLVSVTDNYGNPFNYIPDASIAIAYITDELNALAATEKRLKDMSTKLEEQEGNRATLRSTFADVGQQVESLQQTIYDLIGTNSSTGTLAQQLAKVQELQTNLGSCQTVLETHLKDVWNESKNTFSPHCTGWQGVFGALSSVMMFAQPEIGSLYVVGSAISVATSVGEVDSGTTDSGIKNEFIADSIHAVAQSIDGPVMQQKIETLSQESALLKQQDPNFLALIAADREKFLALCDKYIEVNKLKAVKDVKADFGVFLKTAQDRNQAILDYNRLVMKYYKARLEYTIASKNQVLLQSSNAELTNDDADLLYIYYSRAVNRQTSHAMETLYNGMLAYNCASLKRSGTFEAMAGLGSFDKINQDVMSTALCGSPNGQLGLSQELSKFIATLGDSKTYTDVAFSIKHTTDKRSLRLFQDTKEMKIVPTFKTKTEYGFNDTWYDIRLCDLQIFLIGARGIDAKDPKLENKSIKVDIDFGNVFEVWDYQGTSRDGPQEWIPHYFEMPRKPTTFSYTYDRRGNKDLKDYTRTQTRDTYMASFKFCPHPGDPAVEYSYPLTSPFMDYHITVGSLVDLSDLTEVRVVMEVRARTAYTPFVWPKAPASPDVLGTEALESSSPVVESQNETLREKNVAKHQHVLNSTLSVAATPSLMNAGDDLPALLTMNAPSHVNDHNHNHRHHHHHHPHLRAHVDAETDKQPHIELFYVGTSLRTFLIHLKSPTTSGTSLRNDGGTLGRALEPSPRGFSTRKRIELPIRQFQEIWKPFGATSDKQALAWATSKDIQLGTDVQTQAFMKLHAMLDRLEASGESRAGMYFGGNDWDQFGHVAAGGGVVAIDDNHAKRLVDEGEGVYAFFDAFPNDNVIFFDQNHSAQINALPNGRETRKYIKTNFATIKADEKKMKAAKQNPEGNLVMLASGAIIGLKSVKTRRVGTLDIISAEAVTTGIHFVDGMAGWMGARDSTRPGLFTQFNMHLGQHPLRAVDAGNSMALNRLLWTIRNSLPYALEAKDLDTHIQQVVQAKDLLLSTERQLWNSVDAATILMAEVRAWQKPNVVYEFQPREIRGPAVDLSYKTLSDISLPFAKSKEPALIVDDGQFRALDLMTMQNSSTAGTGRANPITTDQQDAVASVIEDVTRFEKSSKDVDDLRDKVLDIVDRYAAREIADAGGVPLSTSAIHSSLKNSTGFNEDVRNTVKASLADPATVAVLEDKIARLPSFKHTGVSDSDITAIVQDTTELHTIWNMTQPEALVDVWTKSKLDTILVTNQQTNPVDLGAAINTATATYQSLETSITTVRKQIATLNETDPQIVAETKKLLDLEEAKEKSEAEKRDAEELKDLEEHSNEREQERSNEEKKERDHLFEKPVPAHDGGREGGGGRGGGGGGGHHMRMLVRNRPWKQMQ</sequence>
<evidence type="ECO:0000313" key="3">
    <source>
        <dbReference type="EMBL" id="CAF9924380.1"/>
    </source>
</evidence>
<comment type="caution">
    <text evidence="3">The sequence shown here is derived from an EMBL/GenBank/DDBJ whole genome shotgun (WGS) entry which is preliminary data.</text>
</comment>
<gene>
    <name evidence="3" type="ORF">IMSHALPRED_006171</name>
</gene>
<feature type="compositionally biased region" description="Basic residues" evidence="2">
    <location>
        <begin position="1825"/>
        <end position="1840"/>
    </location>
</feature>
<feature type="region of interest" description="Disordered" evidence="2">
    <location>
        <begin position="1758"/>
        <end position="1840"/>
    </location>
</feature>
<accession>A0A8H3IR67</accession>
<feature type="coiled-coil region" evidence="1">
    <location>
        <begin position="477"/>
        <end position="507"/>
    </location>
</feature>
<feature type="compositionally biased region" description="Basic and acidic residues" evidence="2">
    <location>
        <begin position="1758"/>
        <end position="1811"/>
    </location>
</feature>
<evidence type="ECO:0000256" key="1">
    <source>
        <dbReference type="SAM" id="Coils"/>
    </source>
</evidence>
<feature type="compositionally biased region" description="Gly residues" evidence="2">
    <location>
        <begin position="1812"/>
        <end position="1824"/>
    </location>
</feature>
<organism evidence="3 4">
    <name type="scientific">Imshaugia aleurites</name>
    <dbReference type="NCBI Taxonomy" id="172621"/>
    <lineage>
        <taxon>Eukaryota</taxon>
        <taxon>Fungi</taxon>
        <taxon>Dikarya</taxon>
        <taxon>Ascomycota</taxon>
        <taxon>Pezizomycotina</taxon>
        <taxon>Lecanoromycetes</taxon>
        <taxon>OSLEUM clade</taxon>
        <taxon>Lecanoromycetidae</taxon>
        <taxon>Lecanorales</taxon>
        <taxon>Lecanorineae</taxon>
        <taxon>Parmeliaceae</taxon>
        <taxon>Imshaugia</taxon>
    </lineage>
</organism>